<organism evidence="1">
    <name type="scientific">uncultured Caudovirales phage</name>
    <dbReference type="NCBI Taxonomy" id="2100421"/>
    <lineage>
        <taxon>Viruses</taxon>
        <taxon>Duplodnaviria</taxon>
        <taxon>Heunggongvirae</taxon>
        <taxon>Uroviricota</taxon>
        <taxon>Caudoviricetes</taxon>
        <taxon>Peduoviridae</taxon>
        <taxon>Maltschvirus</taxon>
        <taxon>Maltschvirus maltsch</taxon>
    </lineage>
</organism>
<protein>
    <submittedName>
        <fullName evidence="1">DNA end protector protein</fullName>
    </submittedName>
</protein>
<name>A0A6J5M6H5_9CAUD</name>
<gene>
    <name evidence="1" type="ORF">UFOVP395_91</name>
</gene>
<dbReference type="EMBL" id="LR796380">
    <property type="protein sequence ID" value="CAB4140756.1"/>
    <property type="molecule type" value="Genomic_DNA"/>
</dbReference>
<proteinExistence type="predicted"/>
<evidence type="ECO:0000313" key="1">
    <source>
        <dbReference type="EMBL" id="CAB4140756.1"/>
    </source>
</evidence>
<reference evidence="1" key="1">
    <citation type="submission" date="2020-04" db="EMBL/GenBank/DDBJ databases">
        <authorList>
            <person name="Chiriac C."/>
            <person name="Salcher M."/>
            <person name="Ghai R."/>
            <person name="Kavagutti S V."/>
        </authorList>
    </citation>
    <scope>NUCLEOTIDE SEQUENCE</scope>
</reference>
<accession>A0A6J5M6H5</accession>
<sequence>MTAYIFQQLSQKGKAEGIDSSVRQRDARTWFRQAAQDVQSVNRNRMMNDKQNVTSQIEESNIGQMFMFFYDPKTKETLPFYDTFPLIFLIGFKENGFMGINLHYLPPVLRARLMDALYQTINNQKYNDTTKLRISYQILASASRFRYFKPCVKHYLWDHVRSSYLNIEPTNWDSALMLPTEQFKKATSEKVWRESRAMI</sequence>